<dbReference type="Proteomes" id="UP000032304">
    <property type="component" value="Chromosome 12"/>
</dbReference>
<protein>
    <submittedName>
        <fullName evidence="1">Uncharacterized protein</fullName>
    </submittedName>
</protein>
<evidence type="ECO:0000313" key="2">
    <source>
        <dbReference type="Proteomes" id="UP000032304"/>
    </source>
</evidence>
<dbReference type="Gramene" id="KJB74613">
    <property type="protein sequence ID" value="KJB74613"/>
    <property type="gene ID" value="B456_012G007200"/>
</dbReference>
<reference evidence="1 2" key="1">
    <citation type="journal article" date="2012" name="Nature">
        <title>Repeated polyploidization of Gossypium genomes and the evolution of spinnable cotton fibres.</title>
        <authorList>
            <person name="Paterson A.H."/>
            <person name="Wendel J.F."/>
            <person name="Gundlach H."/>
            <person name="Guo H."/>
            <person name="Jenkins J."/>
            <person name="Jin D."/>
            <person name="Llewellyn D."/>
            <person name="Showmaker K.C."/>
            <person name="Shu S."/>
            <person name="Udall J."/>
            <person name="Yoo M.J."/>
            <person name="Byers R."/>
            <person name="Chen W."/>
            <person name="Doron-Faigenboim A."/>
            <person name="Duke M.V."/>
            <person name="Gong L."/>
            <person name="Grimwood J."/>
            <person name="Grover C."/>
            <person name="Grupp K."/>
            <person name="Hu G."/>
            <person name="Lee T.H."/>
            <person name="Li J."/>
            <person name="Lin L."/>
            <person name="Liu T."/>
            <person name="Marler B.S."/>
            <person name="Page J.T."/>
            <person name="Roberts A.W."/>
            <person name="Romanel E."/>
            <person name="Sanders W.S."/>
            <person name="Szadkowski E."/>
            <person name="Tan X."/>
            <person name="Tang H."/>
            <person name="Xu C."/>
            <person name="Wang J."/>
            <person name="Wang Z."/>
            <person name="Zhang D."/>
            <person name="Zhang L."/>
            <person name="Ashrafi H."/>
            <person name="Bedon F."/>
            <person name="Bowers J.E."/>
            <person name="Brubaker C.L."/>
            <person name="Chee P.W."/>
            <person name="Das S."/>
            <person name="Gingle A.R."/>
            <person name="Haigler C.H."/>
            <person name="Harker D."/>
            <person name="Hoffmann L.V."/>
            <person name="Hovav R."/>
            <person name="Jones D.C."/>
            <person name="Lemke C."/>
            <person name="Mansoor S."/>
            <person name="ur Rahman M."/>
            <person name="Rainville L.N."/>
            <person name="Rambani A."/>
            <person name="Reddy U.K."/>
            <person name="Rong J.K."/>
            <person name="Saranga Y."/>
            <person name="Scheffler B.E."/>
            <person name="Scheffler J.A."/>
            <person name="Stelly D.M."/>
            <person name="Triplett B.A."/>
            <person name="Van Deynze A."/>
            <person name="Vaslin M.F."/>
            <person name="Waghmare V.N."/>
            <person name="Walford S.A."/>
            <person name="Wright R.J."/>
            <person name="Zaki E.A."/>
            <person name="Zhang T."/>
            <person name="Dennis E.S."/>
            <person name="Mayer K.F."/>
            <person name="Peterson D.G."/>
            <person name="Rokhsar D.S."/>
            <person name="Wang X."/>
            <person name="Schmutz J."/>
        </authorList>
    </citation>
    <scope>NUCLEOTIDE SEQUENCE [LARGE SCALE GENOMIC DNA]</scope>
</reference>
<dbReference type="eggNOG" id="KOG0017">
    <property type="taxonomic scope" value="Eukaryota"/>
</dbReference>
<evidence type="ECO:0000313" key="1">
    <source>
        <dbReference type="EMBL" id="KJB74613.1"/>
    </source>
</evidence>
<organism evidence="1 2">
    <name type="scientific">Gossypium raimondii</name>
    <name type="common">Peruvian cotton</name>
    <name type="synonym">Gossypium klotzschianum subsp. raimondii</name>
    <dbReference type="NCBI Taxonomy" id="29730"/>
    <lineage>
        <taxon>Eukaryota</taxon>
        <taxon>Viridiplantae</taxon>
        <taxon>Streptophyta</taxon>
        <taxon>Embryophyta</taxon>
        <taxon>Tracheophyta</taxon>
        <taxon>Spermatophyta</taxon>
        <taxon>Magnoliopsida</taxon>
        <taxon>eudicotyledons</taxon>
        <taxon>Gunneridae</taxon>
        <taxon>Pentapetalae</taxon>
        <taxon>rosids</taxon>
        <taxon>malvids</taxon>
        <taxon>Malvales</taxon>
        <taxon>Malvaceae</taxon>
        <taxon>Malvoideae</taxon>
        <taxon>Gossypium</taxon>
    </lineage>
</organism>
<dbReference type="OMA" id="FEILFYY"/>
<dbReference type="AlphaFoldDB" id="A0A0D2TFT3"/>
<gene>
    <name evidence="1" type="ORF">B456_012G007200</name>
</gene>
<proteinExistence type="predicted"/>
<dbReference type="EMBL" id="CM001751">
    <property type="protein sequence ID" value="KJB74613.1"/>
    <property type="molecule type" value="Genomic_DNA"/>
</dbReference>
<keyword evidence="2" id="KW-1185">Reference proteome</keyword>
<sequence length="102" mass="11883">MFALLGSQDVWKIIQNGYEAPKIRHHCHNMRRKKNQQVLTLIHQCLDESMFVKATNATTTKEAREILQSSLQSVNKVKKGSTLNITRNFEILFYYEIFLLGI</sequence>
<accession>A0A0D2TFT3</accession>
<name>A0A0D2TFT3_GOSRA</name>